<reference evidence="3 4" key="1">
    <citation type="submission" date="2019-09" db="EMBL/GenBank/DDBJ databases">
        <authorList>
            <person name="Chandra G."/>
            <person name="Truman W A."/>
        </authorList>
    </citation>
    <scope>NUCLEOTIDE SEQUENCE [LARGE SCALE GENOMIC DNA]</scope>
    <source>
        <strain evidence="3">PS631</strain>
    </source>
</reference>
<feature type="region of interest" description="Disordered" evidence="1">
    <location>
        <begin position="102"/>
        <end position="129"/>
    </location>
</feature>
<gene>
    <name evidence="3" type="ORF">PS631_01700</name>
</gene>
<evidence type="ECO:0000259" key="2">
    <source>
        <dbReference type="PROSITE" id="PS50011"/>
    </source>
</evidence>
<dbReference type="Gene3D" id="1.10.510.10">
    <property type="entry name" value="Transferase(Phosphotransferase) domain 1"/>
    <property type="match status" value="1"/>
</dbReference>
<feature type="region of interest" description="Disordered" evidence="1">
    <location>
        <begin position="524"/>
        <end position="603"/>
    </location>
</feature>
<feature type="compositionally biased region" description="Pro residues" evidence="1">
    <location>
        <begin position="535"/>
        <end position="553"/>
    </location>
</feature>
<evidence type="ECO:0000313" key="4">
    <source>
        <dbReference type="Proteomes" id="UP000399692"/>
    </source>
</evidence>
<feature type="compositionally biased region" description="Low complexity" evidence="1">
    <location>
        <begin position="559"/>
        <end position="576"/>
    </location>
</feature>
<evidence type="ECO:0000256" key="1">
    <source>
        <dbReference type="SAM" id="MobiDB-lite"/>
    </source>
</evidence>
<dbReference type="AlphaFoldDB" id="A0A5E6RQ12"/>
<dbReference type="Proteomes" id="UP000399692">
    <property type="component" value="Unassembled WGS sequence"/>
</dbReference>
<evidence type="ECO:0000313" key="3">
    <source>
        <dbReference type="EMBL" id="VVM68913.1"/>
    </source>
</evidence>
<dbReference type="GO" id="GO:0005524">
    <property type="term" value="F:ATP binding"/>
    <property type="evidence" value="ECO:0007669"/>
    <property type="project" value="InterPro"/>
</dbReference>
<dbReference type="InterPro" id="IPR000719">
    <property type="entry name" value="Prot_kinase_dom"/>
</dbReference>
<dbReference type="EMBL" id="CABVHF010000003">
    <property type="protein sequence ID" value="VVM68913.1"/>
    <property type="molecule type" value="Genomic_DNA"/>
</dbReference>
<dbReference type="GO" id="GO:0004672">
    <property type="term" value="F:protein kinase activity"/>
    <property type="evidence" value="ECO:0007669"/>
    <property type="project" value="InterPro"/>
</dbReference>
<protein>
    <recommendedName>
        <fullName evidence="2">Protein kinase domain-containing protein</fullName>
    </recommendedName>
</protein>
<sequence length="620" mass="69455">MALLNLRAQPTHHGRHADRILSQIEGSQARKVSRLPTGDTLAEGDHLSEFRFDDAPAYLLKRLQFQATTTATRLIEVAAHYRMTVVTCDAQVMQLAKRSGVKCHRWQPDQDNEAPSPAKSEGKSPAPVRSDPFRVHAVPLAAADVKLSVKALPGSNETVVTASGRQIRLGKKVSEGGEGVIYETNDPALVCKVYHLDKLTSGKRQKIELMTTRKVVQPGICWPTETVVNRFEEFVGYLMPRAQGRTMQTSMFVKPLLLKTFPAWGRIDLVNLCLAFLAHVEYLHKLNVLIGDINPQNLLVTPNSQKIGLVDTDSFQVEGFPCPVGTVNFTAPEIQGLGYETFMRTIQHELFAVATMLFMILFPGKPPYSQQGGGSPADNIKAQKFPYRNFSDKENFSGENAPKGSWGIIWNHLSRDMREAFHQTFSNNKRLTIQQWTRLLQRYRGSIEKKYLGNEIFPTTYFFIRDPITVTCGKCQSKTVASKKYAQSQAAKGRKVWCQDCHREHNLKRMAAESEKEGLLAERRHQGRPIAAPQPIRPAPIPRAAPIVAPPKQQPQRVAQPLPAASQPRPAARPQASPAPKPQPTLSQRTPPRPTQQMPSRPNSWVARLLKKLWIAIFFK</sequence>
<dbReference type="PROSITE" id="PS50011">
    <property type="entry name" value="PROTEIN_KINASE_DOM"/>
    <property type="match status" value="1"/>
</dbReference>
<dbReference type="InterPro" id="IPR011009">
    <property type="entry name" value="Kinase-like_dom_sf"/>
</dbReference>
<accession>A0A5E6RQ12</accession>
<dbReference type="SUPFAM" id="SSF56112">
    <property type="entry name" value="Protein kinase-like (PK-like)"/>
    <property type="match status" value="1"/>
</dbReference>
<name>A0A5E6RQ12_PSEFL</name>
<organism evidence="3 4">
    <name type="scientific">Pseudomonas fluorescens</name>
    <dbReference type="NCBI Taxonomy" id="294"/>
    <lineage>
        <taxon>Bacteria</taxon>
        <taxon>Pseudomonadati</taxon>
        <taxon>Pseudomonadota</taxon>
        <taxon>Gammaproteobacteria</taxon>
        <taxon>Pseudomonadales</taxon>
        <taxon>Pseudomonadaceae</taxon>
        <taxon>Pseudomonas</taxon>
    </lineage>
</organism>
<proteinExistence type="predicted"/>
<feature type="domain" description="Protein kinase" evidence="2">
    <location>
        <begin position="167"/>
        <end position="457"/>
    </location>
</feature>
<feature type="compositionally biased region" description="Low complexity" evidence="1">
    <location>
        <begin position="584"/>
        <end position="602"/>
    </location>
</feature>